<sequence>MKQKLLIDAIEKNNIEWSTHALQRMLQRGISRAAVKNCICEGELIENYPDDTPFPSALFFGKWQNQPLHTVIAYDASNHKVFLITAYRPDEKHFQADFKTRKK</sequence>
<evidence type="ECO:0008006" key="3">
    <source>
        <dbReference type="Google" id="ProtNLM"/>
    </source>
</evidence>
<dbReference type="EMBL" id="CP001100">
    <property type="protein sequence ID" value="ACF13484.1"/>
    <property type="molecule type" value="Genomic_DNA"/>
</dbReference>
<dbReference type="AlphaFoldDB" id="B3QXV6"/>
<dbReference type="OrthoDB" id="964236at2"/>
<evidence type="ECO:0000313" key="2">
    <source>
        <dbReference type="Proteomes" id="UP000001208"/>
    </source>
</evidence>
<organism evidence="1 2">
    <name type="scientific">Chloroherpeton thalassium (strain ATCC 35110 / GB-78)</name>
    <dbReference type="NCBI Taxonomy" id="517418"/>
    <lineage>
        <taxon>Bacteria</taxon>
        <taxon>Pseudomonadati</taxon>
        <taxon>Chlorobiota</taxon>
        <taxon>Chlorobiia</taxon>
        <taxon>Chlorobiales</taxon>
        <taxon>Chloroherpetonaceae</taxon>
        <taxon>Chloroherpeton</taxon>
    </lineage>
</organism>
<keyword evidence="2" id="KW-1185">Reference proteome</keyword>
<dbReference type="KEGG" id="cts:Ctha_1020"/>
<evidence type="ECO:0000313" key="1">
    <source>
        <dbReference type="EMBL" id="ACF13484.1"/>
    </source>
</evidence>
<reference evidence="1 2" key="1">
    <citation type="submission" date="2008-06" db="EMBL/GenBank/DDBJ databases">
        <title>Complete sequence of Chloroherpeton thalassium ATCC 35110.</title>
        <authorList>
            <consortium name="US DOE Joint Genome Institute"/>
            <person name="Lucas S."/>
            <person name="Copeland A."/>
            <person name="Lapidus A."/>
            <person name="Glavina del Rio T."/>
            <person name="Dalin E."/>
            <person name="Tice H."/>
            <person name="Bruce D."/>
            <person name="Goodwin L."/>
            <person name="Pitluck S."/>
            <person name="Schmutz J."/>
            <person name="Larimer F."/>
            <person name="Land M."/>
            <person name="Hauser L."/>
            <person name="Kyrpides N."/>
            <person name="Mikhailova N."/>
            <person name="Liu Z."/>
            <person name="Li T."/>
            <person name="Zhao F."/>
            <person name="Overmann J."/>
            <person name="Bryant D.A."/>
            <person name="Richardson P."/>
        </authorList>
    </citation>
    <scope>NUCLEOTIDE SEQUENCE [LARGE SCALE GENOMIC DNA]</scope>
    <source>
        <strain evidence="2">ATCC 35110 / GB-78</strain>
    </source>
</reference>
<dbReference type="STRING" id="517418.Ctha_1020"/>
<dbReference type="RefSeq" id="WP_012499568.1">
    <property type="nucleotide sequence ID" value="NC_011026.1"/>
</dbReference>
<protein>
    <recommendedName>
        <fullName evidence="3">DUF4258 domain-containing protein</fullName>
    </recommendedName>
</protein>
<proteinExistence type="predicted"/>
<dbReference type="HOGENOM" id="CLU_161787_0_0_10"/>
<dbReference type="Proteomes" id="UP000001208">
    <property type="component" value="Chromosome"/>
</dbReference>
<dbReference type="Pfam" id="PF14076">
    <property type="entry name" value="DUF4258"/>
    <property type="match status" value="1"/>
</dbReference>
<dbReference type="InterPro" id="IPR025354">
    <property type="entry name" value="DUF4258"/>
</dbReference>
<accession>B3QXV6</accession>
<dbReference type="eggNOG" id="ENOG503290P">
    <property type="taxonomic scope" value="Bacteria"/>
</dbReference>
<gene>
    <name evidence="1" type="ordered locus">Ctha_1020</name>
</gene>
<name>B3QXV6_CHLT3</name>